<feature type="region of interest" description="Disordered" evidence="1">
    <location>
        <begin position="1"/>
        <end position="28"/>
    </location>
</feature>
<protein>
    <submittedName>
        <fullName evidence="2">Uncharacterized protein</fullName>
    </submittedName>
</protein>
<keyword evidence="3" id="KW-1185">Reference proteome</keyword>
<proteinExistence type="predicted"/>
<name>A0A2K3QND1_9HYPO</name>
<feature type="compositionally biased region" description="Basic and acidic residues" evidence="1">
    <location>
        <begin position="199"/>
        <end position="224"/>
    </location>
</feature>
<feature type="non-terminal residue" evidence="2">
    <location>
        <position position="1"/>
    </location>
</feature>
<dbReference type="Proteomes" id="UP000236621">
    <property type="component" value="Unassembled WGS sequence"/>
</dbReference>
<organism evidence="2 3">
    <name type="scientific">Tolypocladium capitatum</name>
    <dbReference type="NCBI Taxonomy" id="45235"/>
    <lineage>
        <taxon>Eukaryota</taxon>
        <taxon>Fungi</taxon>
        <taxon>Dikarya</taxon>
        <taxon>Ascomycota</taxon>
        <taxon>Pezizomycotina</taxon>
        <taxon>Sordariomycetes</taxon>
        <taxon>Hypocreomycetidae</taxon>
        <taxon>Hypocreales</taxon>
        <taxon>Ophiocordycipitaceae</taxon>
        <taxon>Tolypocladium</taxon>
    </lineage>
</organism>
<evidence type="ECO:0000256" key="1">
    <source>
        <dbReference type="SAM" id="MobiDB-lite"/>
    </source>
</evidence>
<feature type="compositionally biased region" description="Polar residues" evidence="1">
    <location>
        <begin position="567"/>
        <end position="581"/>
    </location>
</feature>
<evidence type="ECO:0000313" key="3">
    <source>
        <dbReference type="Proteomes" id="UP000236621"/>
    </source>
</evidence>
<feature type="compositionally biased region" description="Pro residues" evidence="1">
    <location>
        <begin position="805"/>
        <end position="822"/>
    </location>
</feature>
<feature type="compositionally biased region" description="Polar residues" evidence="1">
    <location>
        <begin position="644"/>
        <end position="657"/>
    </location>
</feature>
<feature type="region of interest" description="Disordered" evidence="1">
    <location>
        <begin position="332"/>
        <end position="822"/>
    </location>
</feature>
<dbReference type="AlphaFoldDB" id="A0A2K3QND1"/>
<dbReference type="OrthoDB" id="5386674at2759"/>
<feature type="compositionally biased region" description="Polar residues" evidence="1">
    <location>
        <begin position="758"/>
        <end position="768"/>
    </location>
</feature>
<feature type="compositionally biased region" description="Polar residues" evidence="1">
    <location>
        <begin position="606"/>
        <end position="616"/>
    </location>
</feature>
<accession>A0A2K3QND1</accession>
<evidence type="ECO:0000313" key="2">
    <source>
        <dbReference type="EMBL" id="PNY29043.1"/>
    </source>
</evidence>
<feature type="compositionally biased region" description="Basic and acidic residues" evidence="1">
    <location>
        <begin position="332"/>
        <end position="351"/>
    </location>
</feature>
<feature type="compositionally biased region" description="Basic and acidic residues" evidence="1">
    <location>
        <begin position="450"/>
        <end position="460"/>
    </location>
</feature>
<feature type="compositionally biased region" description="Low complexity" evidence="1">
    <location>
        <begin position="519"/>
        <end position="538"/>
    </location>
</feature>
<feature type="compositionally biased region" description="Basic and acidic residues" evidence="1">
    <location>
        <begin position="427"/>
        <end position="441"/>
    </location>
</feature>
<comment type="caution">
    <text evidence="2">The sequence shown here is derived from an EMBL/GenBank/DDBJ whole genome shotgun (WGS) entry which is preliminary data.</text>
</comment>
<feature type="compositionally biased region" description="Low complexity" evidence="1">
    <location>
        <begin position="73"/>
        <end position="87"/>
    </location>
</feature>
<feature type="region of interest" description="Disordered" evidence="1">
    <location>
        <begin position="175"/>
        <end position="297"/>
    </location>
</feature>
<sequence length="975" mass="105039">ITPRLPPDNSTARSYGQHHRPGHRQRRHLVERRLGLRLAVTAMPERKSRHGRSNSFQRMLELERQYMLERLQASKPQQPSSASSPPKHGSPPRSGIQARRVGSRPPTTPEARREDASPARRPAPLVIGAVAATPGPGTAVQRPPEALVMDDAPTAVATPVDKPSLKVVAFEFPPKEMDQRSICVSPSWESHGRRKKEKKLMEKKEREERREKEREEAARNAESRARRRPGRLSKPPPPASSTDALHKVERTAPAESAAGVRGRQKERPASATGPREGEAAAPPKSRSRSGSFASLIRSPFDRHRSSFDHAAEPEFIGGIKLELEKHLAHERALNEQAKADEANIHPALRTDKPRHRWSGPLKAPPSPARGPGDPKDANPRAYPPITRHGKATKPRSSVSPTAPTAPDLGKIDKWRQRVGLKTTSKTDSTDAERDTPVKDSRGASGQAKDGPPKNDTKAEARTNIPPSGPRGPVATEAPTTEANRRIAKQPSRVAFAPAPPPMDLNGENKEIGDLSNNESIPSSSDGPSDPSNGYRTAPSTPPTEPPRRSSDRNSLLSLTGSIPPLSSPTEATHVHISSASEASLPGRTTPEKKDDAATASDAVSTNSLTPKASGLSNAELAFKNDSGEAARRAVSPQPLKPAETTRSGSPTHESSSKNPKHVPVSSSEDSCSEEFHSPSPPSTPATSRPQSEKGLPLLSSGDKGFALDPAMPRTPMDDGKKAASSPEPVDDEDEIQAAADRALASFCRDTAGRGGLQRRTNSELTIAANQGPLPVSRLQPLRLKDKSTLQQTNRASAPATNQAWRPPPPPWREQSPRPAPVAVPSPAPAVYLEEARKLPPAAPPFRASKLRLGPPASFILPGDLASPSVYSEASRSSDTISRSLRHASTPSLGQLEREPTAKVFVECCGCKFYHDLPSHLYEAMANPEGVLKPRETLGYAGAVSMTVRCPWCKHEMSTKCCAGLAAMVYVTERLH</sequence>
<dbReference type="EMBL" id="NRSZ01000163">
    <property type="protein sequence ID" value="PNY29043.1"/>
    <property type="molecule type" value="Genomic_DNA"/>
</dbReference>
<gene>
    <name evidence="2" type="ORF">TCAP_01037</name>
</gene>
<feature type="region of interest" description="Disordered" evidence="1">
    <location>
        <begin position="72"/>
        <end position="122"/>
    </location>
</feature>
<feature type="compositionally biased region" description="Basic residues" evidence="1">
    <location>
        <begin position="16"/>
        <end position="28"/>
    </location>
</feature>
<reference evidence="2 3" key="1">
    <citation type="submission" date="2017-08" db="EMBL/GenBank/DDBJ databases">
        <title>Harnessing the power of phylogenomics to disentangle the directionality and signatures of interkingdom host jumping in the parasitic fungal genus Tolypocladium.</title>
        <authorList>
            <person name="Quandt C.A."/>
            <person name="Patterson W."/>
            <person name="Spatafora J.W."/>
        </authorList>
    </citation>
    <scope>NUCLEOTIDE SEQUENCE [LARGE SCALE GENOMIC DNA]</scope>
    <source>
        <strain evidence="2 3">CBS 113982</strain>
    </source>
</reference>